<proteinExistence type="predicted"/>
<dbReference type="Proteomes" id="UP000034201">
    <property type="component" value="Unassembled WGS sequence"/>
</dbReference>
<protein>
    <submittedName>
        <fullName evidence="1">Uncharacterized protein</fullName>
    </submittedName>
</protein>
<gene>
    <name evidence="1" type="ORF">UY61_C0080G0003</name>
</gene>
<comment type="caution">
    <text evidence="1">The sequence shown here is derived from an EMBL/GenBank/DDBJ whole genome shotgun (WGS) entry which is preliminary data.</text>
</comment>
<sequence length="65" mass="7236">MSTFKIESDYKPAGDPALNFGLVEVGFERVSFPRGMAFTSSITLARLNKSKPKLVHGQDSFHMFV</sequence>
<reference evidence="1 2" key="1">
    <citation type="journal article" date="2015" name="Nature">
        <title>rRNA introns, odd ribosomes, and small enigmatic genomes across a large radiation of phyla.</title>
        <authorList>
            <person name="Brown C.T."/>
            <person name="Hug L.A."/>
            <person name="Thomas B.C."/>
            <person name="Sharon I."/>
            <person name="Castelle C.J."/>
            <person name="Singh A."/>
            <person name="Wilkins M.J."/>
            <person name="Williams K.H."/>
            <person name="Banfield J.F."/>
        </authorList>
    </citation>
    <scope>NUCLEOTIDE SEQUENCE [LARGE SCALE GENOMIC DNA]</scope>
</reference>
<name>A0A0G1WIU6_9BACT</name>
<dbReference type="AlphaFoldDB" id="A0A0G1WIU6"/>
<evidence type="ECO:0000313" key="2">
    <source>
        <dbReference type="Proteomes" id="UP000034201"/>
    </source>
</evidence>
<evidence type="ECO:0000313" key="1">
    <source>
        <dbReference type="EMBL" id="KKW18545.1"/>
    </source>
</evidence>
<organism evidence="1 2">
    <name type="scientific">Candidatus Adlerbacteria bacterium GW2011_GWC1_50_9</name>
    <dbReference type="NCBI Taxonomy" id="1618608"/>
    <lineage>
        <taxon>Bacteria</taxon>
        <taxon>Candidatus Adleribacteriota</taxon>
    </lineage>
</organism>
<accession>A0A0G1WIU6</accession>
<dbReference type="EMBL" id="LCQQ01000080">
    <property type="protein sequence ID" value="KKW18545.1"/>
    <property type="molecule type" value="Genomic_DNA"/>
</dbReference>